<dbReference type="Gene3D" id="2.170.270.10">
    <property type="entry name" value="SET domain"/>
    <property type="match status" value="1"/>
</dbReference>
<comment type="caution">
    <text evidence="2">The sequence shown here is derived from an EMBL/GenBank/DDBJ whole genome shotgun (WGS) entry which is preliminary data.</text>
</comment>
<name>A0A5N5T1A5_9CRUS</name>
<dbReference type="AlphaFoldDB" id="A0A5N5T1A5"/>
<evidence type="ECO:0000259" key="1">
    <source>
        <dbReference type="PROSITE" id="PS50280"/>
    </source>
</evidence>
<sequence length="373" mass="42217">MKVDCDVCGKHHETKDCALCTSKRDSKIQPNSSWALQTLPNWIKYKEKQMKVVAIEDIEKSLKLGPVLGPQSTILRKDNIFPLCIQVSDVRLWLDLSSQSNSNWLSLIPSSPQDHNLIACQIGENIYYVAERSIKALEELKVWYSPHYKSKIPKDILEEVENAHNLRQDKKCKKSKYKNEELENPVSFEKIAELNKFPDDRLTNKFNKTEFETVVPVSLSNSHEPNKLVGANNSLQLICESPLLDNIYISNTSTSTMGLDLSSLQAVSNNKSYFSSISLAPITILTSNSEFYSIGAHQTSFLSPMPFLNPASVSTLNIENNNQLLPYVSQRGKRNMLQNSSGENTEDAETKVKNFSLLQMNNHPYLTEERNAK</sequence>
<reference evidence="2 3" key="1">
    <citation type="journal article" date="2019" name="PLoS Biol.">
        <title>Sex chromosomes control vertical transmission of feminizing Wolbachia symbionts in an isopod.</title>
        <authorList>
            <person name="Becking T."/>
            <person name="Chebbi M.A."/>
            <person name="Giraud I."/>
            <person name="Moumen B."/>
            <person name="Laverre T."/>
            <person name="Caubet Y."/>
            <person name="Peccoud J."/>
            <person name="Gilbert C."/>
            <person name="Cordaux R."/>
        </authorList>
    </citation>
    <scope>NUCLEOTIDE SEQUENCE [LARGE SCALE GENOMIC DNA]</scope>
    <source>
        <strain evidence="2">ANa2</strain>
        <tissue evidence="2">Whole body excluding digestive tract and cuticle</tissue>
    </source>
</reference>
<protein>
    <recommendedName>
        <fullName evidence="1">SET domain-containing protein</fullName>
    </recommendedName>
</protein>
<proteinExistence type="predicted"/>
<dbReference type="EMBL" id="SEYY01014557">
    <property type="protein sequence ID" value="KAB7500271.1"/>
    <property type="molecule type" value="Genomic_DNA"/>
</dbReference>
<evidence type="ECO:0000313" key="3">
    <source>
        <dbReference type="Proteomes" id="UP000326759"/>
    </source>
</evidence>
<organism evidence="2 3">
    <name type="scientific">Armadillidium nasatum</name>
    <dbReference type="NCBI Taxonomy" id="96803"/>
    <lineage>
        <taxon>Eukaryota</taxon>
        <taxon>Metazoa</taxon>
        <taxon>Ecdysozoa</taxon>
        <taxon>Arthropoda</taxon>
        <taxon>Crustacea</taxon>
        <taxon>Multicrustacea</taxon>
        <taxon>Malacostraca</taxon>
        <taxon>Eumalacostraca</taxon>
        <taxon>Peracarida</taxon>
        <taxon>Isopoda</taxon>
        <taxon>Oniscidea</taxon>
        <taxon>Crinocheta</taxon>
        <taxon>Armadillidiidae</taxon>
        <taxon>Armadillidium</taxon>
    </lineage>
</organism>
<dbReference type="InterPro" id="IPR001214">
    <property type="entry name" value="SET_dom"/>
</dbReference>
<dbReference type="PROSITE" id="PS50280">
    <property type="entry name" value="SET"/>
    <property type="match status" value="1"/>
</dbReference>
<dbReference type="GO" id="GO:0008276">
    <property type="term" value="F:protein methyltransferase activity"/>
    <property type="evidence" value="ECO:0007669"/>
    <property type="project" value="UniProtKB-ARBA"/>
</dbReference>
<dbReference type="GO" id="GO:0008757">
    <property type="term" value="F:S-adenosylmethionine-dependent methyltransferase activity"/>
    <property type="evidence" value="ECO:0007669"/>
    <property type="project" value="UniProtKB-ARBA"/>
</dbReference>
<dbReference type="InterPro" id="IPR046341">
    <property type="entry name" value="SET_dom_sf"/>
</dbReference>
<feature type="domain" description="SET" evidence="1">
    <location>
        <begin position="26"/>
        <end position="145"/>
    </location>
</feature>
<accession>A0A5N5T1A5</accession>
<dbReference type="Proteomes" id="UP000326759">
    <property type="component" value="Unassembled WGS sequence"/>
</dbReference>
<feature type="non-terminal residue" evidence="2">
    <location>
        <position position="373"/>
    </location>
</feature>
<dbReference type="GO" id="GO:0008170">
    <property type="term" value="F:N-methyltransferase activity"/>
    <property type="evidence" value="ECO:0007669"/>
    <property type="project" value="UniProtKB-ARBA"/>
</dbReference>
<dbReference type="OrthoDB" id="40579at2759"/>
<keyword evidence="3" id="KW-1185">Reference proteome</keyword>
<dbReference type="Pfam" id="PF21549">
    <property type="entry name" value="PRDM2_PR"/>
    <property type="match status" value="1"/>
</dbReference>
<gene>
    <name evidence="2" type="ORF">Anas_06637</name>
</gene>
<evidence type="ECO:0000313" key="2">
    <source>
        <dbReference type="EMBL" id="KAB7500271.1"/>
    </source>
</evidence>